<reference evidence="7 9" key="2">
    <citation type="journal article" date="2018" name="Plant J.">
        <title>The Physcomitrella patens chromosome-scale assembly reveals moss genome structure and evolution.</title>
        <authorList>
            <person name="Lang D."/>
            <person name="Ullrich K.K."/>
            <person name="Murat F."/>
            <person name="Fuchs J."/>
            <person name="Jenkins J."/>
            <person name="Haas F.B."/>
            <person name="Piednoel M."/>
            <person name="Gundlach H."/>
            <person name="Van Bel M."/>
            <person name="Meyberg R."/>
            <person name="Vives C."/>
            <person name="Morata J."/>
            <person name="Symeonidi A."/>
            <person name="Hiss M."/>
            <person name="Muchero W."/>
            <person name="Kamisugi Y."/>
            <person name="Saleh O."/>
            <person name="Blanc G."/>
            <person name="Decker E.L."/>
            <person name="van Gessel N."/>
            <person name="Grimwood J."/>
            <person name="Hayes R.D."/>
            <person name="Graham S.W."/>
            <person name="Gunter L.E."/>
            <person name="McDaniel S.F."/>
            <person name="Hoernstein S.N.W."/>
            <person name="Larsson A."/>
            <person name="Li F.W."/>
            <person name="Perroud P.F."/>
            <person name="Phillips J."/>
            <person name="Ranjan P."/>
            <person name="Rokshar D.S."/>
            <person name="Rothfels C.J."/>
            <person name="Schneider L."/>
            <person name="Shu S."/>
            <person name="Stevenson D.W."/>
            <person name="Thummler F."/>
            <person name="Tillich M."/>
            <person name="Villarreal Aguilar J.C."/>
            <person name="Widiez T."/>
            <person name="Wong G.K."/>
            <person name="Wymore A."/>
            <person name="Zhang Y."/>
            <person name="Zimmer A.D."/>
            <person name="Quatrano R.S."/>
            <person name="Mayer K.F.X."/>
            <person name="Goodstein D."/>
            <person name="Casacuberta J.M."/>
            <person name="Vandepoele K."/>
            <person name="Reski R."/>
            <person name="Cuming A.C."/>
            <person name="Tuskan G.A."/>
            <person name="Maumus F."/>
            <person name="Salse J."/>
            <person name="Schmutz J."/>
            <person name="Rensing S.A."/>
        </authorList>
    </citation>
    <scope>NUCLEOTIDE SEQUENCE [LARGE SCALE GENOMIC DNA]</scope>
    <source>
        <strain evidence="8 9">cv. Gransden 2004</strain>
    </source>
</reference>
<dbReference type="EnsemblPlants" id="Pp3c15_23380V3.1">
    <property type="protein sequence ID" value="Pp3c15_23380V3.1"/>
    <property type="gene ID" value="Pp3c15_23380"/>
</dbReference>
<reference evidence="8" key="3">
    <citation type="submission" date="2020-12" db="UniProtKB">
        <authorList>
            <consortium name="EnsemblPlants"/>
        </authorList>
    </citation>
    <scope>IDENTIFICATION</scope>
</reference>
<evidence type="ECO:0000256" key="2">
    <source>
        <dbReference type="ARBA" id="ARBA00022478"/>
    </source>
</evidence>
<reference evidence="7 9" key="1">
    <citation type="journal article" date="2008" name="Science">
        <title>The Physcomitrella genome reveals evolutionary insights into the conquest of land by plants.</title>
        <authorList>
            <person name="Rensing S."/>
            <person name="Lang D."/>
            <person name="Zimmer A."/>
            <person name="Terry A."/>
            <person name="Salamov A."/>
            <person name="Shapiro H."/>
            <person name="Nishiyama T."/>
            <person name="Perroud P.-F."/>
            <person name="Lindquist E."/>
            <person name="Kamisugi Y."/>
            <person name="Tanahashi T."/>
            <person name="Sakakibara K."/>
            <person name="Fujita T."/>
            <person name="Oishi K."/>
            <person name="Shin-I T."/>
            <person name="Kuroki Y."/>
            <person name="Toyoda A."/>
            <person name="Suzuki Y."/>
            <person name="Hashimoto A."/>
            <person name="Yamaguchi K."/>
            <person name="Sugano A."/>
            <person name="Kohara Y."/>
            <person name="Fujiyama A."/>
            <person name="Anterola A."/>
            <person name="Aoki S."/>
            <person name="Ashton N."/>
            <person name="Barbazuk W.B."/>
            <person name="Barker E."/>
            <person name="Bennetzen J."/>
            <person name="Bezanilla M."/>
            <person name="Blankenship R."/>
            <person name="Cho S.H."/>
            <person name="Dutcher S."/>
            <person name="Estelle M."/>
            <person name="Fawcett J.A."/>
            <person name="Gundlach H."/>
            <person name="Hanada K."/>
            <person name="Heyl A."/>
            <person name="Hicks K.A."/>
            <person name="Hugh J."/>
            <person name="Lohr M."/>
            <person name="Mayer K."/>
            <person name="Melkozernov A."/>
            <person name="Murata T."/>
            <person name="Nelson D."/>
            <person name="Pils B."/>
            <person name="Prigge M."/>
            <person name="Reiss B."/>
            <person name="Renner T."/>
            <person name="Rombauts S."/>
            <person name="Rushton P."/>
            <person name="Sanderfoot A."/>
            <person name="Schween G."/>
            <person name="Shiu S.-H."/>
            <person name="Stueber K."/>
            <person name="Theodoulou F.L."/>
            <person name="Tu H."/>
            <person name="Van de Peer Y."/>
            <person name="Verrier P.J."/>
            <person name="Waters E."/>
            <person name="Wood A."/>
            <person name="Yang L."/>
            <person name="Cove D."/>
            <person name="Cuming A."/>
            <person name="Hasebe M."/>
            <person name="Lucas S."/>
            <person name="Mishler D.B."/>
            <person name="Reski R."/>
            <person name="Grigoriev I."/>
            <person name="Quatrano R.S."/>
            <person name="Boore J.L."/>
        </authorList>
    </citation>
    <scope>NUCLEOTIDE SEQUENCE [LARGE SCALE GENOMIC DNA]</scope>
    <source>
        <strain evidence="8 9">cv. Gransden 2004</strain>
    </source>
</reference>
<keyword evidence="3" id="KW-0804">Transcription</keyword>
<dbReference type="Gramene" id="Pp3c15_23380V3.1">
    <property type="protein sequence ID" value="Pp3c15_23380V3.1"/>
    <property type="gene ID" value="Pp3c15_23380"/>
</dbReference>
<dbReference type="EMBL" id="ABEU02000015">
    <property type="protein sequence ID" value="PNR39858.1"/>
    <property type="molecule type" value="Genomic_DNA"/>
</dbReference>
<dbReference type="GO" id="GO:0006362">
    <property type="term" value="P:transcription elongation by RNA polymerase I"/>
    <property type="evidence" value="ECO:0000318"/>
    <property type="project" value="GO_Central"/>
</dbReference>
<feature type="region of interest" description="Disordered" evidence="5">
    <location>
        <begin position="200"/>
        <end position="266"/>
    </location>
</feature>
<dbReference type="Proteomes" id="UP000006727">
    <property type="component" value="Chromosome 15"/>
</dbReference>
<protein>
    <recommendedName>
        <fullName evidence="6">RPA43 OB domain-containing protein</fullName>
    </recommendedName>
</protein>
<evidence type="ECO:0000259" key="6">
    <source>
        <dbReference type="Pfam" id="PF17875"/>
    </source>
</evidence>
<keyword evidence="4" id="KW-0539">Nucleus</keyword>
<evidence type="ECO:0000256" key="3">
    <source>
        <dbReference type="ARBA" id="ARBA00023163"/>
    </source>
</evidence>
<dbReference type="InterPro" id="IPR045113">
    <property type="entry name" value="Rpb7-like"/>
</dbReference>
<dbReference type="GO" id="GO:0006352">
    <property type="term" value="P:DNA-templated transcription initiation"/>
    <property type="evidence" value="ECO:0007669"/>
    <property type="project" value="InterPro"/>
</dbReference>
<gene>
    <name evidence="8" type="primary">LOC112292196</name>
    <name evidence="7" type="ORF">PHYPA_020138</name>
</gene>
<dbReference type="PANTHER" id="PTHR12709:SF5">
    <property type="entry name" value="DNA-DIRECTED RNA POLYMERASE I SUBUNIT RPA43"/>
    <property type="match status" value="1"/>
</dbReference>
<dbReference type="Pfam" id="PF17875">
    <property type="entry name" value="RPA43_OB"/>
    <property type="match status" value="1"/>
</dbReference>
<dbReference type="RefSeq" id="XP_024396218.1">
    <property type="nucleotide sequence ID" value="XM_024540450.2"/>
</dbReference>
<keyword evidence="2" id="KW-0240">DNA-directed RNA polymerase</keyword>
<organism evidence="7">
    <name type="scientific">Physcomitrium patens</name>
    <name type="common">Spreading-leaved earth moss</name>
    <name type="synonym">Physcomitrella patens</name>
    <dbReference type="NCBI Taxonomy" id="3218"/>
    <lineage>
        <taxon>Eukaryota</taxon>
        <taxon>Viridiplantae</taxon>
        <taxon>Streptophyta</taxon>
        <taxon>Embryophyta</taxon>
        <taxon>Bryophyta</taxon>
        <taxon>Bryophytina</taxon>
        <taxon>Bryopsida</taxon>
        <taxon>Funariidae</taxon>
        <taxon>Funariales</taxon>
        <taxon>Funariaceae</taxon>
        <taxon>Physcomitrium</taxon>
    </lineage>
</organism>
<dbReference type="InterPro" id="IPR036898">
    <property type="entry name" value="RNA_pol_Rpb7-like_N_sf"/>
</dbReference>
<accession>A0A2K1JED6</accession>
<evidence type="ECO:0000313" key="8">
    <source>
        <dbReference type="EnsemblPlants" id="Pp3c15_23380V3.1"/>
    </source>
</evidence>
<dbReference type="Gramene" id="Pp3c15_23380V3.2">
    <property type="protein sequence ID" value="Pp3c15_23380V3.2"/>
    <property type="gene ID" value="Pp3c15_23380"/>
</dbReference>
<dbReference type="STRING" id="3218.A0A2K1JED6"/>
<comment type="subcellular location">
    <subcellularLocation>
        <location evidence="1">Nucleus</location>
    </subcellularLocation>
</comment>
<dbReference type="FunFam" id="2.40.50.1060:FF:000016">
    <property type="entry name" value="Predicted protein"/>
    <property type="match status" value="1"/>
</dbReference>
<evidence type="ECO:0000313" key="9">
    <source>
        <dbReference type="Proteomes" id="UP000006727"/>
    </source>
</evidence>
<dbReference type="GeneID" id="112292196"/>
<dbReference type="AlphaFoldDB" id="A0A2K1JED6"/>
<proteinExistence type="predicted"/>
<dbReference type="KEGG" id="ppp:112292196"/>
<evidence type="ECO:0000256" key="1">
    <source>
        <dbReference type="ARBA" id="ARBA00004123"/>
    </source>
</evidence>
<evidence type="ECO:0000313" key="7">
    <source>
        <dbReference type="EMBL" id="PNR39858.1"/>
    </source>
</evidence>
<dbReference type="InterPro" id="IPR041178">
    <property type="entry name" value="RPA43_OB"/>
</dbReference>
<sequence>MKSEKNPLEMEGLCEKKVKMVVHLHPSRASNVRQGVREILNSLLLRFNEHFEGSVLAHSDTKIQGRTAIILEGLTPYFCVRLTTTLLLFSPKVGIFVEGKVNKVEEDYLGVVVLGLFNAAIGSSDIRNGLVYCEGIDGTRAWMNENDERHCIKIGSSIRFSVKSFQENEEIVDLTGALLGPQTGCVEWLALQSEEKHEAESTQMLLENGVKKSKHKESRSAEVDAEVSEGISEHTPKKKKKRKEKTVTGDHSSVKKRRKSLDVSAL</sequence>
<dbReference type="OrthoDB" id="10250504at2759"/>
<evidence type="ECO:0000256" key="4">
    <source>
        <dbReference type="ARBA" id="ARBA00023242"/>
    </source>
</evidence>
<keyword evidence="9" id="KW-1185">Reference proteome</keyword>
<dbReference type="PANTHER" id="PTHR12709">
    <property type="entry name" value="DNA-DIRECTED RNA POLYMERASE II, III"/>
    <property type="match status" value="1"/>
</dbReference>
<dbReference type="FunCoup" id="A0A2K1JED6">
    <property type="interactions" value="428"/>
</dbReference>
<evidence type="ECO:0000256" key="5">
    <source>
        <dbReference type="SAM" id="MobiDB-lite"/>
    </source>
</evidence>
<name>A0A2K1JED6_PHYPA</name>
<dbReference type="OMA" id="HTGSIHW"/>
<feature type="domain" description="RPA43 OB" evidence="6">
    <location>
        <begin position="91"/>
        <end position="261"/>
    </location>
</feature>
<dbReference type="EnsemblPlants" id="Pp3c15_23380V3.2">
    <property type="protein sequence ID" value="Pp3c15_23380V3.2"/>
    <property type="gene ID" value="Pp3c15_23380"/>
</dbReference>
<dbReference type="Gene3D" id="2.40.50.1060">
    <property type="match status" value="1"/>
</dbReference>
<dbReference type="GO" id="GO:0005736">
    <property type="term" value="C:RNA polymerase I complex"/>
    <property type="evidence" value="ECO:0000318"/>
    <property type="project" value="GO_Central"/>
</dbReference>
<dbReference type="Gene3D" id="3.30.1490.120">
    <property type="entry name" value="RNA polymerase Rpb7-like, N-terminal domain"/>
    <property type="match status" value="1"/>
</dbReference>
<dbReference type="PaxDb" id="3218-PP1S66_116V6.1"/>